<evidence type="ECO:0000256" key="15">
    <source>
        <dbReference type="SAM" id="MobiDB-lite"/>
    </source>
</evidence>
<sequence>MIAIPLSSSAVFQRAAAGSSSDDLQWVIESAGLVAIAWYLLVVFVCALGYLQIRRLYSNVPPRSKSASSFDAPHVTTIRPVKGIEPYLYECLASTLRQDYPRDKLTTCICVSTRADPAFPILEKLVQDFSATCDVRIYVEEEDPLLQEESTYPMGPNPKIRNMSRAYREAKGDIIWIIDCNVWVGTGVCGRMVDKLCGYGGKRYKFVHHLPIAVNVDPEDALTGESQPLLAANRNGVHKSGADRTTSILKEGGGRLEELFLSSSHAKMYTAINTVSIAPCIVGKSNMFRKSHLNDLTKNPDTSPVQGPARNPGIDWVSDQLCEDHIIGDWLWRNKVQEEKESKKPLGKHGMVFGDFAFQPVANMSVKAYIARRVRWLRVRKFTVLAATLVEPGTESIVCSLYGAFGMSTVVAKYLESRGYTEIATYLQRWPTFFLMWASSIFIWCMVDWTLYLKLHSGSTVEIDSNTPPFARPLKSSADKTSRRPFRQWLAAWTIRESLAFPIWFWAVYGGSTVTWRNRSFRVSLWDTKAREVDRSARPNILRNVKDSSYSNSSSTTVGRISSLSSSSSSSMAERNKIRKD</sequence>
<dbReference type="EMBL" id="DS995901">
    <property type="protein sequence ID" value="EEA24309.1"/>
    <property type="molecule type" value="Genomic_DNA"/>
</dbReference>
<evidence type="ECO:0000256" key="12">
    <source>
        <dbReference type="ARBA" id="ARBA00031017"/>
    </source>
</evidence>
<evidence type="ECO:0000313" key="18">
    <source>
        <dbReference type="Proteomes" id="UP000001294"/>
    </source>
</evidence>
<evidence type="ECO:0000256" key="9">
    <source>
        <dbReference type="ARBA" id="ARBA00022692"/>
    </source>
</evidence>
<evidence type="ECO:0000256" key="11">
    <source>
        <dbReference type="ARBA" id="ARBA00023136"/>
    </source>
</evidence>
<organism evidence="17 18">
    <name type="scientific">Talaromyces marneffei (strain ATCC 18224 / CBS 334.59 / QM 7333)</name>
    <name type="common">Penicillium marneffei</name>
    <dbReference type="NCBI Taxonomy" id="441960"/>
    <lineage>
        <taxon>Eukaryota</taxon>
        <taxon>Fungi</taxon>
        <taxon>Dikarya</taxon>
        <taxon>Ascomycota</taxon>
        <taxon>Pezizomycotina</taxon>
        <taxon>Eurotiomycetes</taxon>
        <taxon>Eurotiomycetidae</taxon>
        <taxon>Eurotiales</taxon>
        <taxon>Trichocomaceae</taxon>
        <taxon>Talaromyces</taxon>
        <taxon>Talaromyces sect. Talaromyces</taxon>
    </lineage>
</organism>
<feature type="transmembrane region" description="Helical" evidence="16">
    <location>
        <begin position="434"/>
        <end position="453"/>
    </location>
</feature>
<evidence type="ECO:0000256" key="8">
    <source>
        <dbReference type="ARBA" id="ARBA00022679"/>
    </source>
</evidence>
<name>B6QFS4_TALMQ</name>
<proteinExistence type="inferred from homology"/>
<evidence type="ECO:0000256" key="3">
    <source>
        <dbReference type="ARBA" id="ARBA00004991"/>
    </source>
</evidence>
<evidence type="ECO:0000256" key="7">
    <source>
        <dbReference type="ARBA" id="ARBA00022676"/>
    </source>
</evidence>
<dbReference type="PANTHER" id="PTHR12726">
    <property type="entry name" value="CERAMIDE GLUCOSYLTRANSFERASE"/>
    <property type="match status" value="1"/>
</dbReference>
<dbReference type="InterPro" id="IPR025993">
    <property type="entry name" value="Ceramide_glucosylTrfase"/>
</dbReference>
<evidence type="ECO:0000256" key="5">
    <source>
        <dbReference type="ARBA" id="ARBA00012699"/>
    </source>
</evidence>
<dbReference type="UniPathway" id="UPA00222"/>
<evidence type="ECO:0000256" key="13">
    <source>
        <dbReference type="ARBA" id="ARBA00031543"/>
    </source>
</evidence>
<evidence type="ECO:0000256" key="1">
    <source>
        <dbReference type="ARBA" id="ARBA00004141"/>
    </source>
</evidence>
<keyword evidence="11 16" id="KW-0472">Membrane</keyword>
<gene>
    <name evidence="17" type="ORF">PMAA_083140</name>
</gene>
<dbReference type="STRING" id="441960.B6QFS4"/>
<dbReference type="OrthoDB" id="1483400at2759"/>
<dbReference type="VEuPathDB" id="FungiDB:PMAA_083140"/>
<protein>
    <recommendedName>
        <fullName evidence="6">Ceramide glucosyltransferase</fullName>
        <ecNumber evidence="5">2.4.1.80</ecNumber>
    </recommendedName>
    <alternativeName>
        <fullName evidence="13">Glucosylceramide synthase</fullName>
    </alternativeName>
    <alternativeName>
        <fullName evidence="14">UDP-glucose ceramide glucosyltransferase</fullName>
    </alternativeName>
    <alternativeName>
        <fullName evidence="12">UDP-glucose:N-acylsphingosine D-glucosyltransferase</fullName>
    </alternativeName>
</protein>
<comment type="pathway">
    <text evidence="2">Lipid metabolism; sphingolipid metabolism.</text>
</comment>
<comment type="subcellular location">
    <subcellularLocation>
        <location evidence="1">Membrane</location>
        <topology evidence="1">Multi-pass membrane protein</topology>
    </subcellularLocation>
</comment>
<dbReference type="EC" id="2.4.1.80" evidence="5"/>
<evidence type="ECO:0000313" key="17">
    <source>
        <dbReference type="EMBL" id="EEA24309.1"/>
    </source>
</evidence>
<comment type="similarity">
    <text evidence="4">Belongs to the glycosyltransferase 2 family.</text>
</comment>
<comment type="pathway">
    <text evidence="3">Sphingolipid metabolism.</text>
</comment>
<keyword evidence="10 16" id="KW-1133">Transmembrane helix</keyword>
<evidence type="ECO:0000256" key="4">
    <source>
        <dbReference type="ARBA" id="ARBA00006739"/>
    </source>
</evidence>
<evidence type="ECO:0000256" key="2">
    <source>
        <dbReference type="ARBA" id="ARBA00004760"/>
    </source>
</evidence>
<dbReference type="Gene3D" id="3.90.550.10">
    <property type="entry name" value="Spore Coat Polysaccharide Biosynthesis Protein SpsA, Chain A"/>
    <property type="match status" value="1"/>
</dbReference>
<feature type="compositionally biased region" description="Low complexity" evidence="15">
    <location>
        <begin position="548"/>
        <end position="571"/>
    </location>
</feature>
<keyword evidence="9 16" id="KW-0812">Transmembrane</keyword>
<keyword evidence="8 17" id="KW-0808">Transferase</keyword>
<keyword evidence="18" id="KW-1185">Reference proteome</keyword>
<dbReference type="PANTHER" id="PTHR12726:SF0">
    <property type="entry name" value="CERAMIDE GLUCOSYLTRANSFERASE"/>
    <property type="match status" value="1"/>
</dbReference>
<evidence type="ECO:0000256" key="14">
    <source>
        <dbReference type="ARBA" id="ARBA00032575"/>
    </source>
</evidence>
<dbReference type="Proteomes" id="UP000001294">
    <property type="component" value="Unassembled WGS sequence"/>
</dbReference>
<dbReference type="SUPFAM" id="SSF53448">
    <property type="entry name" value="Nucleotide-diphospho-sugar transferases"/>
    <property type="match status" value="1"/>
</dbReference>
<evidence type="ECO:0000256" key="16">
    <source>
        <dbReference type="SAM" id="Phobius"/>
    </source>
</evidence>
<dbReference type="GO" id="GO:0016020">
    <property type="term" value="C:membrane"/>
    <property type="evidence" value="ECO:0007669"/>
    <property type="project" value="UniProtKB-SubCell"/>
</dbReference>
<dbReference type="GO" id="GO:0008120">
    <property type="term" value="F:ceramide glucosyltransferase activity"/>
    <property type="evidence" value="ECO:0007669"/>
    <property type="project" value="UniProtKB-EC"/>
</dbReference>
<dbReference type="GO" id="GO:0006679">
    <property type="term" value="P:glucosylceramide biosynthetic process"/>
    <property type="evidence" value="ECO:0007669"/>
    <property type="project" value="TreeGrafter"/>
</dbReference>
<evidence type="ECO:0000256" key="10">
    <source>
        <dbReference type="ARBA" id="ARBA00022989"/>
    </source>
</evidence>
<keyword evidence="7" id="KW-0328">Glycosyltransferase</keyword>
<dbReference type="PhylomeDB" id="B6QFS4"/>
<feature type="transmembrane region" description="Helical" evidence="16">
    <location>
        <begin position="33"/>
        <end position="53"/>
    </location>
</feature>
<dbReference type="HOGENOM" id="CLU_030898_1_0_1"/>
<evidence type="ECO:0000256" key="6">
    <source>
        <dbReference type="ARBA" id="ARBA00019988"/>
    </source>
</evidence>
<dbReference type="AlphaFoldDB" id="B6QFS4"/>
<dbReference type="InterPro" id="IPR029044">
    <property type="entry name" value="Nucleotide-diphossugar_trans"/>
</dbReference>
<accession>B6QFS4</accession>
<reference evidence="18" key="1">
    <citation type="journal article" date="2015" name="Genome Announc.">
        <title>Genome sequence of the AIDS-associated pathogen Penicillium marneffei (ATCC18224) and its near taxonomic relative Talaromyces stipitatus (ATCC10500).</title>
        <authorList>
            <person name="Nierman W.C."/>
            <person name="Fedorova-Abrams N.D."/>
            <person name="Andrianopoulos A."/>
        </authorList>
    </citation>
    <scope>NUCLEOTIDE SEQUENCE [LARGE SCALE GENOMIC DNA]</scope>
    <source>
        <strain evidence="18">ATCC 18224 / CBS 334.59 / QM 7333</strain>
    </source>
</reference>
<feature type="region of interest" description="Disordered" evidence="15">
    <location>
        <begin position="548"/>
        <end position="581"/>
    </location>
</feature>
<dbReference type="Pfam" id="PF13506">
    <property type="entry name" value="Glyco_transf_21"/>
    <property type="match status" value="1"/>
</dbReference>